<gene>
    <name evidence="2" type="ORF">AMATHDRAFT_11437</name>
</gene>
<dbReference type="EMBL" id="KZ303282">
    <property type="protein sequence ID" value="PFH44587.1"/>
    <property type="molecule type" value="Genomic_DNA"/>
</dbReference>
<dbReference type="InterPro" id="IPR040976">
    <property type="entry name" value="Pkinase_fungal"/>
</dbReference>
<dbReference type="GO" id="GO:0004672">
    <property type="term" value="F:protein kinase activity"/>
    <property type="evidence" value="ECO:0007669"/>
    <property type="project" value="InterPro"/>
</dbReference>
<name>A0A2A9N911_9AGAR</name>
<reference evidence="2 3" key="1">
    <citation type="submission" date="2014-02" db="EMBL/GenBank/DDBJ databases">
        <title>Transposable element dynamics among asymbiotic and ectomycorrhizal Amanita fungi.</title>
        <authorList>
            <consortium name="DOE Joint Genome Institute"/>
            <person name="Hess J."/>
            <person name="Skrede I."/>
            <person name="Wolfe B."/>
            <person name="LaButti K."/>
            <person name="Ohm R.A."/>
            <person name="Grigoriev I.V."/>
            <person name="Pringle A."/>
        </authorList>
    </citation>
    <scope>NUCLEOTIDE SEQUENCE [LARGE SCALE GENOMIC DNA]</scope>
    <source>
        <strain evidence="2 3">SKay4041</strain>
    </source>
</reference>
<dbReference type="PANTHER" id="PTHR38248">
    <property type="entry name" value="FUNK1 6"/>
    <property type="match status" value="1"/>
</dbReference>
<dbReference type="InterPro" id="IPR011009">
    <property type="entry name" value="Kinase-like_dom_sf"/>
</dbReference>
<evidence type="ECO:0000313" key="3">
    <source>
        <dbReference type="Proteomes" id="UP000242287"/>
    </source>
</evidence>
<dbReference type="Pfam" id="PF17667">
    <property type="entry name" value="Pkinase_fungal"/>
    <property type="match status" value="1"/>
</dbReference>
<evidence type="ECO:0000259" key="1">
    <source>
        <dbReference type="PROSITE" id="PS50011"/>
    </source>
</evidence>
<dbReference type="PROSITE" id="PS50011">
    <property type="entry name" value="PROTEIN_KINASE_DOM"/>
    <property type="match status" value="1"/>
</dbReference>
<organism evidence="2 3">
    <name type="scientific">Amanita thiersii Skay4041</name>
    <dbReference type="NCBI Taxonomy" id="703135"/>
    <lineage>
        <taxon>Eukaryota</taxon>
        <taxon>Fungi</taxon>
        <taxon>Dikarya</taxon>
        <taxon>Basidiomycota</taxon>
        <taxon>Agaricomycotina</taxon>
        <taxon>Agaricomycetes</taxon>
        <taxon>Agaricomycetidae</taxon>
        <taxon>Agaricales</taxon>
        <taxon>Pluteineae</taxon>
        <taxon>Amanitaceae</taxon>
        <taxon>Amanita</taxon>
    </lineage>
</organism>
<dbReference type="Proteomes" id="UP000242287">
    <property type="component" value="Unassembled WGS sequence"/>
</dbReference>
<dbReference type="OrthoDB" id="3040568at2759"/>
<dbReference type="Gene3D" id="1.10.510.10">
    <property type="entry name" value="Transferase(Phosphotransferase) domain 1"/>
    <property type="match status" value="1"/>
</dbReference>
<sequence length="209" mass="24085">MSFRSKKELLQILADLVQVHKKLTEKELLHRDINIKNLMMTCDGPNYRGLLIDFDYMAIMSELLKDTQAGTIPFMSADALDGRKPHKPADDLESFFYVLIFICLEYSGPGHERNWDHSRDIVWDIYKTRPNCWLLGDDFTSLAAAKSHTMAKAERFQEDVLDELPPYFKELSPCLMSLWRALFRSDEAITHNIFTAVSRGQQQQHAAAS</sequence>
<dbReference type="AlphaFoldDB" id="A0A2A9N911"/>
<dbReference type="InterPro" id="IPR000719">
    <property type="entry name" value="Prot_kinase_dom"/>
</dbReference>
<proteinExistence type="predicted"/>
<feature type="domain" description="Protein kinase" evidence="1">
    <location>
        <begin position="1"/>
        <end position="209"/>
    </location>
</feature>
<dbReference type="PANTHER" id="PTHR38248:SF2">
    <property type="entry name" value="FUNK1 11"/>
    <property type="match status" value="1"/>
</dbReference>
<dbReference type="SUPFAM" id="SSF56112">
    <property type="entry name" value="Protein kinase-like (PK-like)"/>
    <property type="match status" value="1"/>
</dbReference>
<protein>
    <recommendedName>
        <fullName evidence="1">Protein kinase domain-containing protein</fullName>
    </recommendedName>
</protein>
<dbReference type="GO" id="GO:0005524">
    <property type="term" value="F:ATP binding"/>
    <property type="evidence" value="ECO:0007669"/>
    <property type="project" value="InterPro"/>
</dbReference>
<evidence type="ECO:0000313" key="2">
    <source>
        <dbReference type="EMBL" id="PFH44587.1"/>
    </source>
</evidence>
<accession>A0A2A9N911</accession>
<dbReference type="STRING" id="703135.A0A2A9N911"/>
<keyword evidence="3" id="KW-1185">Reference proteome</keyword>